<dbReference type="InterPro" id="IPR006674">
    <property type="entry name" value="HD_domain"/>
</dbReference>
<dbReference type="AlphaFoldDB" id="S0FK93"/>
<dbReference type="InterPro" id="IPR006675">
    <property type="entry name" value="HDIG_dom"/>
</dbReference>
<evidence type="ECO:0000256" key="6">
    <source>
        <dbReference type="ARBA" id="ARBA00049417"/>
    </source>
</evidence>
<name>S0FK93_RUMCE</name>
<dbReference type="STRING" id="1195236.CTER_4650"/>
<dbReference type="eggNOG" id="COG1713">
    <property type="taxonomic scope" value="Bacteria"/>
</dbReference>
<dbReference type="InterPro" id="IPR005249">
    <property type="entry name" value="YqeK"/>
</dbReference>
<dbReference type="PANTHER" id="PTHR35795:SF1">
    <property type="entry name" value="BIS(5'-NUCLEOSYL)-TETRAPHOSPHATASE, SYMMETRICAL"/>
    <property type="match status" value="1"/>
</dbReference>
<keyword evidence="2" id="KW-0479">Metal-binding</keyword>
<accession>S0FK93</accession>
<dbReference type="RefSeq" id="WP_004629864.1">
    <property type="nucleotide sequence ID" value="NZ_AORV01000065.1"/>
</dbReference>
<dbReference type="PANTHER" id="PTHR35795">
    <property type="entry name" value="SLR1885 PROTEIN"/>
    <property type="match status" value="1"/>
</dbReference>
<dbReference type="PROSITE" id="PS51831">
    <property type="entry name" value="HD"/>
    <property type="match status" value="1"/>
</dbReference>
<dbReference type="PATRIC" id="fig|1195236.3.peg.4833"/>
<dbReference type="EMBL" id="AORV01000065">
    <property type="protein sequence ID" value="EMS69594.1"/>
    <property type="molecule type" value="Genomic_DNA"/>
</dbReference>
<gene>
    <name evidence="8" type="ORF">CTER_4650</name>
</gene>
<sequence>MKLDQMDLLLKQALKPGRYIHSVNTMKAAVSLAEHYGEDMEAAAVAGLLHDCAKNLRDDETLEYCRIHGIELSELEKRQVFLMHGEVGAILACEKYGVNDEIVLNAIRYHTTGYPEMNMMDKIIFLADYIEPGRTHSEVDNVRKLAYEDINRALIGSFDNIIKYVIHQRGLIHPNTIKARNSILMLISDNNQIRI</sequence>
<proteinExistence type="predicted"/>
<evidence type="ECO:0000256" key="4">
    <source>
        <dbReference type="ARBA" id="ARBA00022801"/>
    </source>
</evidence>
<evidence type="ECO:0000256" key="1">
    <source>
        <dbReference type="ARBA" id="ARBA00012506"/>
    </source>
</evidence>
<dbReference type="Proteomes" id="UP000014155">
    <property type="component" value="Unassembled WGS sequence"/>
</dbReference>
<evidence type="ECO:0000256" key="5">
    <source>
        <dbReference type="ARBA" id="ARBA00023004"/>
    </source>
</evidence>
<protein>
    <recommendedName>
        <fullName evidence="1">bis(5'-nucleosyl)-tetraphosphatase (symmetrical)</fullName>
        <ecNumber evidence="1">3.6.1.41</ecNumber>
    </recommendedName>
</protein>
<dbReference type="GO" id="GO:0000166">
    <property type="term" value="F:nucleotide binding"/>
    <property type="evidence" value="ECO:0007669"/>
    <property type="project" value="UniProtKB-KW"/>
</dbReference>
<reference evidence="8 9" key="1">
    <citation type="journal article" date="2013" name="Genome Announc.">
        <title>Draft Genome Sequence of the Cellulolytic, Mesophilic, Anaerobic Bacterium Clostridium termitidis Strain CT1112 (DSM 5398).</title>
        <authorList>
            <person name="Lal S."/>
            <person name="Ramachandran U."/>
            <person name="Zhang X."/>
            <person name="Munir R."/>
            <person name="Sparling R."/>
            <person name="Levin D.B."/>
        </authorList>
    </citation>
    <scope>NUCLEOTIDE SEQUENCE [LARGE SCALE GENOMIC DNA]</scope>
    <source>
        <strain evidence="8 9">CT1112</strain>
    </source>
</reference>
<keyword evidence="5" id="KW-0408">Iron</keyword>
<keyword evidence="3" id="KW-0547">Nucleotide-binding</keyword>
<evidence type="ECO:0000259" key="7">
    <source>
        <dbReference type="PROSITE" id="PS51831"/>
    </source>
</evidence>
<dbReference type="InterPro" id="IPR051094">
    <property type="entry name" value="Diverse_Catalytic_Enzymes"/>
</dbReference>
<dbReference type="GO" id="GO:0008803">
    <property type="term" value="F:bis(5'-nucleosyl)-tetraphosphatase (symmetrical) activity"/>
    <property type="evidence" value="ECO:0007669"/>
    <property type="project" value="UniProtKB-EC"/>
</dbReference>
<dbReference type="SUPFAM" id="SSF109604">
    <property type="entry name" value="HD-domain/PDEase-like"/>
    <property type="match status" value="1"/>
</dbReference>
<dbReference type="Pfam" id="PF01966">
    <property type="entry name" value="HD"/>
    <property type="match status" value="1"/>
</dbReference>
<comment type="caution">
    <text evidence="8">The sequence shown here is derived from an EMBL/GenBank/DDBJ whole genome shotgun (WGS) entry which is preliminary data.</text>
</comment>
<evidence type="ECO:0000313" key="8">
    <source>
        <dbReference type="EMBL" id="EMS69594.1"/>
    </source>
</evidence>
<dbReference type="InterPro" id="IPR003607">
    <property type="entry name" value="HD/PDEase_dom"/>
</dbReference>
<dbReference type="GO" id="GO:0046872">
    <property type="term" value="F:metal ion binding"/>
    <property type="evidence" value="ECO:0007669"/>
    <property type="project" value="UniProtKB-KW"/>
</dbReference>
<dbReference type="SMART" id="SM00471">
    <property type="entry name" value="HDc"/>
    <property type="match status" value="1"/>
</dbReference>
<dbReference type="NCBIfam" id="TIGR00277">
    <property type="entry name" value="HDIG"/>
    <property type="match status" value="1"/>
</dbReference>
<evidence type="ECO:0000313" key="9">
    <source>
        <dbReference type="Proteomes" id="UP000014155"/>
    </source>
</evidence>
<feature type="domain" description="HD" evidence="7">
    <location>
        <begin position="18"/>
        <end position="133"/>
    </location>
</feature>
<comment type="catalytic activity">
    <reaction evidence="6">
        <text>P(1),P(4)-bis(5'-adenosyl) tetraphosphate + H2O = 2 ADP + 2 H(+)</text>
        <dbReference type="Rhea" id="RHEA:24252"/>
        <dbReference type="ChEBI" id="CHEBI:15377"/>
        <dbReference type="ChEBI" id="CHEBI:15378"/>
        <dbReference type="ChEBI" id="CHEBI:58141"/>
        <dbReference type="ChEBI" id="CHEBI:456216"/>
        <dbReference type="EC" id="3.6.1.41"/>
    </reaction>
</comment>
<keyword evidence="4 8" id="KW-0378">Hydrolase</keyword>
<organism evidence="8 9">
    <name type="scientific">Ruminiclostridium cellobioparum subsp. termitidis CT1112</name>
    <dbReference type="NCBI Taxonomy" id="1195236"/>
    <lineage>
        <taxon>Bacteria</taxon>
        <taxon>Bacillati</taxon>
        <taxon>Bacillota</taxon>
        <taxon>Clostridia</taxon>
        <taxon>Eubacteriales</taxon>
        <taxon>Oscillospiraceae</taxon>
        <taxon>Ruminiclostridium</taxon>
    </lineage>
</organism>
<evidence type="ECO:0000256" key="3">
    <source>
        <dbReference type="ARBA" id="ARBA00022741"/>
    </source>
</evidence>
<dbReference type="Gene3D" id="1.10.3210.10">
    <property type="entry name" value="Hypothetical protein af1432"/>
    <property type="match status" value="1"/>
</dbReference>
<dbReference type="NCBIfam" id="TIGR00488">
    <property type="entry name" value="bis(5'-nucleosyl)-tetraphosphatase (symmetrical) YqeK"/>
    <property type="match status" value="1"/>
</dbReference>
<keyword evidence="9" id="KW-1185">Reference proteome</keyword>
<dbReference type="EC" id="3.6.1.41" evidence="1"/>
<evidence type="ECO:0000256" key="2">
    <source>
        <dbReference type="ARBA" id="ARBA00022723"/>
    </source>
</evidence>
<dbReference type="CDD" id="cd00077">
    <property type="entry name" value="HDc"/>
    <property type="match status" value="1"/>
</dbReference>